<organism evidence="1 2">
    <name type="scientific">Syncephalastrum racemosum</name>
    <name type="common">Filamentous fungus</name>
    <dbReference type="NCBI Taxonomy" id="13706"/>
    <lineage>
        <taxon>Eukaryota</taxon>
        <taxon>Fungi</taxon>
        <taxon>Fungi incertae sedis</taxon>
        <taxon>Mucoromycota</taxon>
        <taxon>Mucoromycotina</taxon>
        <taxon>Mucoromycetes</taxon>
        <taxon>Mucorales</taxon>
        <taxon>Syncephalastraceae</taxon>
        <taxon>Syncephalastrum</taxon>
    </lineage>
</organism>
<dbReference type="Proteomes" id="UP000242180">
    <property type="component" value="Unassembled WGS sequence"/>
</dbReference>
<dbReference type="InParanoid" id="A0A1X2HSL0"/>
<protein>
    <submittedName>
        <fullName evidence="1">Uncharacterized protein</fullName>
    </submittedName>
</protein>
<comment type="caution">
    <text evidence="1">The sequence shown here is derived from an EMBL/GenBank/DDBJ whole genome shotgun (WGS) entry which is preliminary data.</text>
</comment>
<reference evidence="1 2" key="1">
    <citation type="submission" date="2016-07" db="EMBL/GenBank/DDBJ databases">
        <title>Pervasive Adenine N6-methylation of Active Genes in Fungi.</title>
        <authorList>
            <consortium name="DOE Joint Genome Institute"/>
            <person name="Mondo S.J."/>
            <person name="Dannebaum R.O."/>
            <person name="Kuo R.C."/>
            <person name="Labutti K."/>
            <person name="Haridas S."/>
            <person name="Kuo A."/>
            <person name="Salamov A."/>
            <person name="Ahrendt S.R."/>
            <person name="Lipzen A."/>
            <person name="Sullivan W."/>
            <person name="Andreopoulos W.B."/>
            <person name="Clum A."/>
            <person name="Lindquist E."/>
            <person name="Daum C."/>
            <person name="Ramamoorthy G.K."/>
            <person name="Gryganskyi A."/>
            <person name="Culley D."/>
            <person name="Magnuson J.K."/>
            <person name="James T.Y."/>
            <person name="O'Malley M.A."/>
            <person name="Stajich J.E."/>
            <person name="Spatafora J.W."/>
            <person name="Visel A."/>
            <person name="Grigoriev I.V."/>
        </authorList>
    </citation>
    <scope>NUCLEOTIDE SEQUENCE [LARGE SCALE GENOMIC DNA]</scope>
    <source>
        <strain evidence="1 2">NRRL 2496</strain>
    </source>
</reference>
<evidence type="ECO:0000313" key="2">
    <source>
        <dbReference type="Proteomes" id="UP000242180"/>
    </source>
</evidence>
<name>A0A1X2HSL0_SYNRA</name>
<accession>A0A1X2HSL0</accession>
<keyword evidence="2" id="KW-1185">Reference proteome</keyword>
<dbReference type="AlphaFoldDB" id="A0A1X2HSL0"/>
<evidence type="ECO:0000313" key="1">
    <source>
        <dbReference type="EMBL" id="ORZ02474.1"/>
    </source>
</evidence>
<gene>
    <name evidence="1" type="ORF">BCR43DRAFT_500524</name>
</gene>
<dbReference type="EMBL" id="MCGN01000001">
    <property type="protein sequence ID" value="ORZ02474.1"/>
    <property type="molecule type" value="Genomic_DNA"/>
</dbReference>
<proteinExistence type="predicted"/>
<sequence length="217" mass="24144">MNGNAQNACHLLLAGNFDHLPIDKTFPAESGCWHVTGLNEVPVKDTPRYEGVCGIRFSVTLGLGLRSVNTELRCNNVQLYRMKVSNISYEASAPITSHMDLCLRTCLSELSKAVIRNHMIYLAKIEITAFQWRWRATVSDYIGHPNVVENKLVGPLHATLGDLKGVAPALISPPKMTCFVVRRKYILESEGMRAYTASPPESLRLVNCANKLLFDTL</sequence>